<evidence type="ECO:0000256" key="1">
    <source>
        <dbReference type="SAM" id="MobiDB-lite"/>
    </source>
</evidence>
<accession>A0AAD5URH7</accession>
<feature type="compositionally biased region" description="Low complexity" evidence="1">
    <location>
        <begin position="372"/>
        <end position="389"/>
    </location>
</feature>
<feature type="compositionally biased region" description="Basic and acidic residues" evidence="1">
    <location>
        <begin position="633"/>
        <end position="652"/>
    </location>
</feature>
<keyword evidence="3" id="KW-1185">Reference proteome</keyword>
<organism evidence="2 3">
    <name type="scientific">Meripilus lineatus</name>
    <dbReference type="NCBI Taxonomy" id="2056292"/>
    <lineage>
        <taxon>Eukaryota</taxon>
        <taxon>Fungi</taxon>
        <taxon>Dikarya</taxon>
        <taxon>Basidiomycota</taxon>
        <taxon>Agaricomycotina</taxon>
        <taxon>Agaricomycetes</taxon>
        <taxon>Polyporales</taxon>
        <taxon>Meripilaceae</taxon>
        <taxon>Meripilus</taxon>
    </lineage>
</organism>
<feature type="compositionally biased region" description="Low complexity" evidence="1">
    <location>
        <begin position="661"/>
        <end position="673"/>
    </location>
</feature>
<gene>
    <name evidence="2" type="ORF">NLI96_g11586</name>
</gene>
<feature type="region of interest" description="Disordered" evidence="1">
    <location>
        <begin position="30"/>
        <end position="162"/>
    </location>
</feature>
<feature type="compositionally biased region" description="Pro residues" evidence="1">
    <location>
        <begin position="730"/>
        <end position="740"/>
    </location>
</feature>
<feature type="compositionally biased region" description="Acidic residues" evidence="1">
    <location>
        <begin position="594"/>
        <end position="603"/>
    </location>
</feature>
<reference evidence="2" key="1">
    <citation type="submission" date="2022-07" db="EMBL/GenBank/DDBJ databases">
        <title>Genome Sequence of Physisporinus lineatus.</title>
        <authorList>
            <person name="Buettner E."/>
        </authorList>
    </citation>
    <scope>NUCLEOTIDE SEQUENCE</scope>
    <source>
        <strain evidence="2">VT162</strain>
    </source>
</reference>
<feature type="compositionally biased region" description="Low complexity" evidence="1">
    <location>
        <begin position="412"/>
        <end position="424"/>
    </location>
</feature>
<feature type="compositionally biased region" description="Polar residues" evidence="1">
    <location>
        <begin position="33"/>
        <end position="45"/>
    </location>
</feature>
<evidence type="ECO:0000313" key="3">
    <source>
        <dbReference type="Proteomes" id="UP001212997"/>
    </source>
</evidence>
<feature type="compositionally biased region" description="Basic residues" evidence="1">
    <location>
        <begin position="458"/>
        <end position="468"/>
    </location>
</feature>
<feature type="compositionally biased region" description="Basic residues" evidence="1">
    <location>
        <begin position="248"/>
        <end position="258"/>
    </location>
</feature>
<feature type="region of interest" description="Disordered" evidence="1">
    <location>
        <begin position="227"/>
        <end position="749"/>
    </location>
</feature>
<feature type="compositionally biased region" description="Polar residues" evidence="1">
    <location>
        <begin position="103"/>
        <end position="118"/>
    </location>
</feature>
<feature type="compositionally biased region" description="Low complexity" evidence="1">
    <location>
        <begin position="574"/>
        <end position="584"/>
    </location>
</feature>
<dbReference type="Proteomes" id="UP001212997">
    <property type="component" value="Unassembled WGS sequence"/>
</dbReference>
<protein>
    <submittedName>
        <fullName evidence="2">Uncharacterized protein</fullName>
    </submittedName>
</protein>
<comment type="caution">
    <text evidence="2">The sequence shown here is derived from an EMBL/GenBank/DDBJ whole genome shotgun (WGS) entry which is preliminary data.</text>
</comment>
<feature type="compositionally biased region" description="Low complexity" evidence="1">
    <location>
        <begin position="46"/>
        <end position="59"/>
    </location>
</feature>
<feature type="compositionally biased region" description="Basic and acidic residues" evidence="1">
    <location>
        <begin position="613"/>
        <end position="622"/>
    </location>
</feature>
<name>A0AAD5URH7_9APHY</name>
<feature type="compositionally biased region" description="Basic and acidic residues" evidence="1">
    <location>
        <begin position="392"/>
        <end position="401"/>
    </location>
</feature>
<feature type="compositionally biased region" description="Polar residues" evidence="1">
    <location>
        <begin position="696"/>
        <end position="717"/>
    </location>
</feature>
<proteinExistence type="predicted"/>
<feature type="compositionally biased region" description="Basic and acidic residues" evidence="1">
    <location>
        <begin position="504"/>
        <end position="514"/>
    </location>
</feature>
<feature type="compositionally biased region" description="Pro residues" evidence="1">
    <location>
        <begin position="290"/>
        <end position="305"/>
    </location>
</feature>
<dbReference type="AlphaFoldDB" id="A0AAD5URH7"/>
<feature type="compositionally biased region" description="Low complexity" evidence="1">
    <location>
        <begin position="119"/>
        <end position="148"/>
    </location>
</feature>
<dbReference type="EMBL" id="JANAWD010000796">
    <property type="protein sequence ID" value="KAJ3475808.1"/>
    <property type="molecule type" value="Genomic_DNA"/>
</dbReference>
<sequence>MSESARHEVVADSEDEGEMRINPVLVKSPVIGLNSNTSPIQTADFTTPTVRSSRPSTISAFTESLINPSIAGPITPSDPIATSTTTNPPKRPRPKPAYKGHNAPSNAGETSFSSNVSLASPNTASTSTNPTSEIQTATTSSSGPAATKPRARPKPAFKGAAATGLPSFSTIEEGNSLHNQGDLFVSDIAERAKMRTQQRKSKQKGKKTTVYTDVIELSSDDDEMLLVPTTSKAQSKSKTTTKEATRSSPRKKVKIAQHKRLEEMALDSTPISLPLATSDFHMAPSSQLPPSDPPLPSPATLPPTSTPAHALVAPPGDLSPLTSPIQESKKRKRASNEPDPGDLDSIGVAGGASESSRKPDEPIPCPEPPFFATSSSSVPAPQPSSDSAPRQGSEKGSEKPAKNPRKRKPKVLADAADPLDLADLGEGSVPPEKPKPKRRRKKDIEDEGDWAGDDPPAKTRKTPAKKAKTPAAPRSKAGKSKMQVIVEIPETTKTNSVSPSTSKVDVEVDKEGSVEKVGGGEASSRGASTSSTARPAAPRGHSEVSALEVDAAGSKRSSVQPASERGSTKERATSSGNKSAASVKSKGKKRAIVDSDDEFEEVQETSSSKGKGKKTDGSESSRHSSVGLGPKSSLEDRGSDSGKGKGKEKENDNIAANNAGSSSPYPVKSSSSPRYTIPSKAKSTPMSELIRKVNSLPGSPFSSSRPTYSPLVKSSRSLLRKMAPLHPNRRTPPPPPPRPPPPKKTKKQLELEEKWEMELEDSVDGWYCLPEEERASLRRAKRNAEMGFED</sequence>
<evidence type="ECO:0000313" key="2">
    <source>
        <dbReference type="EMBL" id="KAJ3475808.1"/>
    </source>
</evidence>
<feature type="compositionally biased region" description="Low complexity" evidence="1">
    <location>
        <begin position="229"/>
        <end position="238"/>
    </location>
</feature>
<feature type="compositionally biased region" description="Low complexity" evidence="1">
    <location>
        <begin position="522"/>
        <end position="538"/>
    </location>
</feature>
<feature type="compositionally biased region" description="Polar residues" evidence="1">
    <location>
        <begin position="491"/>
        <end position="502"/>
    </location>
</feature>